<dbReference type="RefSeq" id="WP_155095813.1">
    <property type="nucleotide sequence ID" value="NZ_WMIE01000006.1"/>
</dbReference>
<dbReference type="InterPro" id="IPR007398">
    <property type="entry name" value="BioG"/>
</dbReference>
<sequence>MRQTWLRRQGSSDLVLIYSGWAVGAMPFLHLAGASDVLVLDDYRDENLPAPLLVPYARIRVLAYSLGVAVAARQLAALQPDFAVAVCGSPFVANDRLGIPSEIFARTMTELTPANLARFARRAGAALPPDPDLAALGQELGMLAQRPAAENPRFDHVIASRNDRIFPASALQSAWAGHRIRWLETGHNPFPIWQDWQEIFA</sequence>
<dbReference type="SUPFAM" id="SSF53474">
    <property type="entry name" value="alpha/beta-Hydrolases"/>
    <property type="match status" value="1"/>
</dbReference>
<dbReference type="Pfam" id="PF04301">
    <property type="entry name" value="BioG"/>
    <property type="match status" value="1"/>
</dbReference>
<dbReference type="OrthoDB" id="7688089at2"/>
<dbReference type="Proteomes" id="UP000478183">
    <property type="component" value="Unassembled WGS sequence"/>
</dbReference>
<dbReference type="EMBL" id="WMIE01000006">
    <property type="protein sequence ID" value="MTH78463.1"/>
    <property type="molecule type" value="Genomic_DNA"/>
</dbReference>
<dbReference type="Gene3D" id="3.40.50.1820">
    <property type="entry name" value="alpha/beta hydrolase"/>
    <property type="match status" value="1"/>
</dbReference>
<keyword evidence="2" id="KW-1185">Reference proteome</keyword>
<protein>
    <submittedName>
        <fullName evidence="1">DUF452 family protein</fullName>
    </submittedName>
</protein>
<reference evidence="1 2" key="1">
    <citation type="submission" date="2019-11" db="EMBL/GenBank/DDBJ databases">
        <authorList>
            <person name="Dong K."/>
        </authorList>
    </citation>
    <scope>NUCLEOTIDE SEQUENCE [LARGE SCALE GENOMIC DNA]</scope>
    <source>
        <strain evidence="1 2">NBRC 111993</strain>
    </source>
</reference>
<accession>A0A6L6J8I3</accession>
<evidence type="ECO:0000313" key="2">
    <source>
        <dbReference type="Proteomes" id="UP000478183"/>
    </source>
</evidence>
<comment type="caution">
    <text evidence="1">The sequence shown here is derived from an EMBL/GenBank/DDBJ whole genome shotgun (WGS) entry which is preliminary data.</text>
</comment>
<proteinExistence type="predicted"/>
<dbReference type="InterPro" id="IPR029058">
    <property type="entry name" value="AB_hydrolase_fold"/>
</dbReference>
<dbReference type="AlphaFoldDB" id="A0A6L6J8I3"/>
<organism evidence="1 2">
    <name type="scientific">Paracoccus aestuariivivens</name>
    <dbReference type="NCBI Taxonomy" id="1820333"/>
    <lineage>
        <taxon>Bacteria</taxon>
        <taxon>Pseudomonadati</taxon>
        <taxon>Pseudomonadota</taxon>
        <taxon>Alphaproteobacteria</taxon>
        <taxon>Rhodobacterales</taxon>
        <taxon>Paracoccaceae</taxon>
        <taxon>Paracoccus</taxon>
    </lineage>
</organism>
<name>A0A6L6J8I3_9RHOB</name>
<gene>
    <name evidence="1" type="ORF">GL286_12050</name>
</gene>
<evidence type="ECO:0000313" key="1">
    <source>
        <dbReference type="EMBL" id="MTH78463.1"/>
    </source>
</evidence>